<proteinExistence type="predicted"/>
<accession>A0AA49X4U8</accession>
<dbReference type="EMBL" id="OQ890325">
    <property type="protein sequence ID" value="WLJ26355.1"/>
    <property type="molecule type" value="Genomic_DNA"/>
</dbReference>
<evidence type="ECO:0000313" key="1">
    <source>
        <dbReference type="EMBL" id="WLJ26355.1"/>
    </source>
</evidence>
<organism evidence="1">
    <name type="scientific">Firmicutes phage HS19</name>
    <dbReference type="NCBI Taxonomy" id="3056397"/>
    <lineage>
        <taxon>Viruses</taxon>
    </lineage>
</organism>
<name>A0AA49X4U8_9VIRU</name>
<protein>
    <submittedName>
        <fullName evidence="1">Uncharacterized protein</fullName>
    </submittedName>
</protein>
<reference evidence="1" key="1">
    <citation type="submission" date="2023-04" db="EMBL/GenBank/DDBJ databases">
        <title>The human skin virome in hidradenitis suppurativa patients.</title>
        <authorList>
            <person name="Jansen D."/>
        </authorList>
    </citation>
    <scope>NUCLEOTIDE SEQUENCE</scope>
    <source>
        <strain evidence="1">VC4_HSPhageD</strain>
    </source>
</reference>
<sequence length="31" mass="3828">MQIRCNISPPFKIFNLEADTLIKYRLFWLKK</sequence>